<feature type="domain" description="C2H2-type" evidence="10">
    <location>
        <begin position="482"/>
        <end position="509"/>
    </location>
</feature>
<proteinExistence type="predicted"/>
<evidence type="ECO:0000256" key="8">
    <source>
        <dbReference type="ARBA" id="ARBA00023242"/>
    </source>
</evidence>
<keyword evidence="5" id="KW-0862">Zinc</keyword>
<feature type="domain" description="C2H2-type" evidence="10">
    <location>
        <begin position="285"/>
        <end position="312"/>
    </location>
</feature>
<dbReference type="PROSITE" id="PS50157">
    <property type="entry name" value="ZINC_FINGER_C2H2_2"/>
    <property type="match status" value="9"/>
</dbReference>
<dbReference type="GO" id="GO:0000977">
    <property type="term" value="F:RNA polymerase II transcription regulatory region sequence-specific DNA binding"/>
    <property type="evidence" value="ECO:0007669"/>
    <property type="project" value="TreeGrafter"/>
</dbReference>
<dbReference type="EMBL" id="KE676156">
    <property type="protein sequence ID" value="ERE74160.1"/>
    <property type="molecule type" value="Genomic_DNA"/>
</dbReference>
<evidence type="ECO:0000259" key="10">
    <source>
        <dbReference type="PROSITE" id="PS50157"/>
    </source>
</evidence>
<gene>
    <name evidence="15" type="primary">LOC100772364</name>
    <name evidence="12" type="ORF">H671_5g13649</name>
</gene>
<reference evidence="14" key="3">
    <citation type="journal article" date="2018" name="Biotechnol. Bioeng.">
        <title>A reference genome of the Chinese hamster based on a hybrid assembly strategy.</title>
        <authorList>
            <person name="Rupp O."/>
            <person name="MacDonald M.L."/>
            <person name="Li S."/>
            <person name="Dhiman H."/>
            <person name="Polson S."/>
            <person name="Griep S."/>
            <person name="Heffner K."/>
            <person name="Hernandez I."/>
            <person name="Brinkrolf K."/>
            <person name="Jadhav V."/>
            <person name="Samoudi M."/>
            <person name="Hao H."/>
            <person name="Kingham B."/>
            <person name="Goesmann A."/>
            <person name="Betenbaugh M.J."/>
            <person name="Lewis N.E."/>
            <person name="Borth N."/>
            <person name="Lee K.H."/>
        </authorList>
    </citation>
    <scope>NUCLEOTIDE SEQUENCE [LARGE SCALE GENOMIC DNA]</scope>
    <source>
        <strain evidence="14">17A/GY</strain>
    </source>
</reference>
<dbReference type="Proteomes" id="UP000030759">
    <property type="component" value="Unassembled WGS sequence"/>
</dbReference>
<dbReference type="SMART" id="SM00349">
    <property type="entry name" value="KRAB"/>
    <property type="match status" value="1"/>
</dbReference>
<dbReference type="SUPFAM" id="SSF109640">
    <property type="entry name" value="KRAB domain (Kruppel-associated box)"/>
    <property type="match status" value="1"/>
</dbReference>
<dbReference type="PANTHER" id="PTHR24381:SF131">
    <property type="entry name" value="ZINC FINGER PROTEIN 422, RELATED SEQUENCE 1-RELATED"/>
    <property type="match status" value="1"/>
</dbReference>
<organism evidence="12 13">
    <name type="scientific">Cricetulus griseus</name>
    <name type="common">Chinese hamster</name>
    <name type="synonym">Cricetulus barabensis griseus</name>
    <dbReference type="NCBI Taxonomy" id="10029"/>
    <lineage>
        <taxon>Eukaryota</taxon>
        <taxon>Metazoa</taxon>
        <taxon>Chordata</taxon>
        <taxon>Craniata</taxon>
        <taxon>Vertebrata</taxon>
        <taxon>Euteleostomi</taxon>
        <taxon>Mammalia</taxon>
        <taxon>Eutheria</taxon>
        <taxon>Euarchontoglires</taxon>
        <taxon>Glires</taxon>
        <taxon>Rodentia</taxon>
        <taxon>Myomorpha</taxon>
        <taxon>Muroidea</taxon>
        <taxon>Cricetidae</taxon>
        <taxon>Cricetinae</taxon>
        <taxon>Cricetulus</taxon>
    </lineage>
</organism>
<dbReference type="Gene3D" id="3.30.160.60">
    <property type="entry name" value="Classic Zinc Finger"/>
    <property type="match status" value="9"/>
</dbReference>
<evidence type="ECO:0000313" key="15">
    <source>
        <dbReference type="RefSeq" id="XP_027272726.1"/>
    </source>
</evidence>
<dbReference type="RefSeq" id="XP_003507051.1">
    <property type="nucleotide sequence ID" value="XM_003507003.3"/>
</dbReference>
<dbReference type="InterPro" id="IPR036236">
    <property type="entry name" value="Znf_C2H2_sf"/>
</dbReference>
<dbReference type="GO" id="GO:0008270">
    <property type="term" value="F:zinc ion binding"/>
    <property type="evidence" value="ECO:0007669"/>
    <property type="project" value="UniProtKB-KW"/>
</dbReference>
<dbReference type="InterPro" id="IPR036051">
    <property type="entry name" value="KRAB_dom_sf"/>
</dbReference>
<keyword evidence="7" id="KW-0804">Transcription</keyword>
<dbReference type="FunFam" id="3.30.160.60:FF:000352">
    <property type="entry name" value="zinc finger protein 3 homolog"/>
    <property type="match status" value="1"/>
</dbReference>
<dbReference type="CDD" id="cd07765">
    <property type="entry name" value="KRAB_A-box"/>
    <property type="match status" value="1"/>
</dbReference>
<reference evidence="13" key="1">
    <citation type="journal article" date="2013" name="Nat. Biotechnol.">
        <title>Chinese hamster genome sequenced from sorted chromosomes.</title>
        <authorList>
            <person name="Brinkrolf K."/>
            <person name="Rupp O."/>
            <person name="Laux H."/>
            <person name="Kollin F."/>
            <person name="Ernst W."/>
            <person name="Linke B."/>
            <person name="Kofler R."/>
            <person name="Romand S."/>
            <person name="Hesse F."/>
            <person name="Budach W.E."/>
            <person name="Galosy S."/>
            <person name="Muller D."/>
            <person name="Noll T."/>
            <person name="Wienberg J."/>
            <person name="Jostock T."/>
            <person name="Leonard M."/>
            <person name="Grillari J."/>
            <person name="Tauch A."/>
            <person name="Goesmann A."/>
            <person name="Helk B."/>
            <person name="Mott J.E."/>
            <person name="Puhler A."/>
            <person name="Borth N."/>
        </authorList>
    </citation>
    <scope>NUCLEOTIDE SEQUENCE [LARGE SCALE GENOMIC DNA]</scope>
    <source>
        <strain evidence="13">17A/GY</strain>
    </source>
</reference>
<dbReference type="FunFam" id="3.30.160.60:FF:001671">
    <property type="entry name" value="Zinc finger protein 94"/>
    <property type="match status" value="1"/>
</dbReference>
<sequence>MFESRKPLKGPPTLVTMPPADGRPFAGDTWLHQKQEMEPVSFDDVVVNFTSGEWALLDSSQKKLYRDVMKETFMNLISIGRIVEENIDVDYDKLQRNLRIQVTEQFCDYEYGIQCGKPHQETPENIVNVDSYSASAVYGSSRMDVKDVNGHLSSALLIRSQTEEKPDGCQEHMEKAIKREKYWKDFTYSESFQTLESTPATENVLESKQCNESYSNLTYQRTRPGDELRGCKQFEKTLKEESYVQICEGIHTREKPFACKQCGETFIKSSHLAHHQRIHSREKTYKCRHCGETFMYSMARQNHEKTHKRERSYICKHCGKVCIHSYQLLQHERRHTREKRYTCNQCGKAFRRSSNLHKHERIHSEEKLYSCKQCGKAFISAGNCYNHERIHTAEKAYVCKQCGKAFTFSSYLRKHARIHTGEKPYACKYCGKAFTHSSAYCRHEKIHTREKPYVCVECGQAFSFSRSLQIHEKTHTAREKFHKCNQCGKEFAYFSYLQRHEKSHNEKKPSG</sequence>
<comment type="subcellular location">
    <subcellularLocation>
        <location evidence="1">Nucleus</location>
    </subcellularLocation>
</comment>
<feature type="domain" description="C2H2-type" evidence="10">
    <location>
        <begin position="341"/>
        <end position="368"/>
    </location>
</feature>
<feature type="domain" description="C2H2-type" evidence="10">
    <location>
        <begin position="313"/>
        <end position="340"/>
    </location>
</feature>
<evidence type="ECO:0000256" key="4">
    <source>
        <dbReference type="ARBA" id="ARBA00022771"/>
    </source>
</evidence>
<evidence type="ECO:0000256" key="3">
    <source>
        <dbReference type="ARBA" id="ARBA00022737"/>
    </source>
</evidence>
<dbReference type="GO" id="GO:0005634">
    <property type="term" value="C:nucleus"/>
    <property type="evidence" value="ECO:0007669"/>
    <property type="project" value="UniProtKB-SubCell"/>
</dbReference>
<evidence type="ECO:0000256" key="1">
    <source>
        <dbReference type="ARBA" id="ARBA00004123"/>
    </source>
</evidence>
<dbReference type="FunFam" id="3.30.160.60:FF:002984">
    <property type="match status" value="1"/>
</dbReference>
<keyword evidence="2" id="KW-0479">Metal-binding</keyword>
<feature type="domain" description="C2H2-type" evidence="10">
    <location>
        <begin position="369"/>
        <end position="396"/>
    </location>
</feature>
<dbReference type="PROSITE" id="PS50805">
    <property type="entry name" value="KRAB"/>
    <property type="match status" value="1"/>
</dbReference>
<dbReference type="Pfam" id="PF00096">
    <property type="entry name" value="zf-C2H2"/>
    <property type="match status" value="8"/>
</dbReference>
<evidence type="ECO:0000313" key="14">
    <source>
        <dbReference type="Proteomes" id="UP001108280"/>
    </source>
</evidence>
<feature type="domain" description="KRAB" evidence="11">
    <location>
        <begin position="40"/>
        <end position="118"/>
    </location>
</feature>
<dbReference type="FunFam" id="3.30.160.60:FF:002767">
    <property type="entry name" value="Zinc finger protein 955A"/>
    <property type="match status" value="1"/>
</dbReference>
<dbReference type="FunFam" id="3.30.160.60:FF:000052">
    <property type="entry name" value="zinc finger protein 546 isoform X1"/>
    <property type="match status" value="1"/>
</dbReference>
<feature type="domain" description="C2H2-type" evidence="10">
    <location>
        <begin position="453"/>
        <end position="480"/>
    </location>
</feature>
<dbReference type="PANTHER" id="PTHR24381">
    <property type="entry name" value="ZINC FINGER PROTEIN"/>
    <property type="match status" value="1"/>
</dbReference>
<reference evidence="12" key="2">
    <citation type="submission" date="2013-03" db="EMBL/GenBank/DDBJ databases">
        <title>Chinese hamster genome sequenced from sorted chromosomes.</title>
        <authorList>
            <person name="Brinkrolf K."/>
            <person name="Rupp O."/>
            <person name="Laux H."/>
            <person name="Kollin F."/>
            <person name="Ernst W."/>
            <person name="Linke B."/>
            <person name="Kofler R."/>
            <person name="Romand S."/>
            <person name="Hesse F."/>
            <person name="Budach W.E."/>
            <person name="Galosy S."/>
            <person name="Muller D."/>
            <person name="Noll T."/>
            <person name="Wienberg J."/>
            <person name="Jostock T."/>
            <person name="Leonard M."/>
            <person name="Grillari J."/>
            <person name="Tauch A."/>
            <person name="Goesmann A."/>
            <person name="Helk B."/>
            <person name="Mott J.E."/>
            <person name="Puehler A."/>
            <person name="Borth N."/>
        </authorList>
    </citation>
    <scope>NUCLEOTIDE SEQUENCE</scope>
    <source>
        <strain evidence="12">17A/GY</strain>
    </source>
</reference>
<dbReference type="InterPro" id="IPR001909">
    <property type="entry name" value="KRAB"/>
</dbReference>
<feature type="domain" description="C2H2-type" evidence="10">
    <location>
        <begin position="397"/>
        <end position="424"/>
    </location>
</feature>
<dbReference type="Gene3D" id="6.10.140.140">
    <property type="match status" value="1"/>
</dbReference>
<dbReference type="Pfam" id="PF01352">
    <property type="entry name" value="KRAB"/>
    <property type="match status" value="1"/>
</dbReference>
<evidence type="ECO:0000256" key="5">
    <source>
        <dbReference type="ARBA" id="ARBA00022833"/>
    </source>
</evidence>
<keyword evidence="8" id="KW-0539">Nucleus</keyword>
<name>A0A061I071_CRIGR</name>
<dbReference type="SUPFAM" id="SSF57667">
    <property type="entry name" value="beta-beta-alpha zinc fingers"/>
    <property type="match status" value="6"/>
</dbReference>
<reference evidence="15" key="5">
    <citation type="submission" date="2025-04" db="UniProtKB">
        <authorList>
            <consortium name="RefSeq"/>
        </authorList>
    </citation>
    <scope>IDENTIFICATION</scope>
    <source>
        <strain evidence="15">17A/GY</strain>
        <tissue evidence="15">Liver</tissue>
    </source>
</reference>
<dbReference type="AlphaFoldDB" id="A0A061I071"/>
<feature type="domain" description="C2H2-type" evidence="10">
    <location>
        <begin position="257"/>
        <end position="284"/>
    </location>
</feature>
<dbReference type="SMART" id="SM00355">
    <property type="entry name" value="ZnF_C2H2"/>
    <property type="match status" value="9"/>
</dbReference>
<dbReference type="FunFam" id="3.30.160.60:FF:000184">
    <property type="entry name" value="Zinc finger protein 333"/>
    <property type="match status" value="2"/>
</dbReference>
<feature type="domain" description="C2H2-type" evidence="10">
    <location>
        <begin position="425"/>
        <end position="452"/>
    </location>
</feature>
<protein>
    <submittedName>
        <fullName evidence="12 15">Zinc finger protein</fullName>
    </submittedName>
</protein>
<evidence type="ECO:0000256" key="7">
    <source>
        <dbReference type="ARBA" id="ARBA00023163"/>
    </source>
</evidence>
<dbReference type="GO" id="GO:0000981">
    <property type="term" value="F:DNA-binding transcription factor activity, RNA polymerase II-specific"/>
    <property type="evidence" value="ECO:0007669"/>
    <property type="project" value="TreeGrafter"/>
</dbReference>
<accession>A0A061I071</accession>
<dbReference type="PROSITE" id="PS00028">
    <property type="entry name" value="ZINC_FINGER_C2H2_1"/>
    <property type="match status" value="9"/>
</dbReference>
<keyword evidence="3" id="KW-0677">Repeat</keyword>
<evidence type="ECO:0000256" key="9">
    <source>
        <dbReference type="PROSITE-ProRule" id="PRU00042"/>
    </source>
</evidence>
<keyword evidence="14" id="KW-1185">Reference proteome</keyword>
<dbReference type="Proteomes" id="UP001108280">
    <property type="component" value="Chromosome 5"/>
</dbReference>
<reference evidence="14" key="4">
    <citation type="journal article" date="2020" name="Biotechnol. Bioeng.">
        <title>Chromosome-scale scaffolds for the Chinese hamster reference genome assembly to facilitate the study of the CHO epigenome.</title>
        <authorList>
            <person name="Hilliard W."/>
            <person name="MacDonald M."/>
            <person name="Lee K.H."/>
        </authorList>
    </citation>
    <scope>NUCLEOTIDE SEQUENCE [LARGE SCALE GENOMIC DNA]</scope>
    <source>
        <strain evidence="14">17A/GY</strain>
    </source>
</reference>
<evidence type="ECO:0000259" key="11">
    <source>
        <dbReference type="PROSITE" id="PS50805"/>
    </source>
</evidence>
<keyword evidence="6" id="KW-0805">Transcription regulation</keyword>
<keyword evidence="4 9" id="KW-0863">Zinc-finger</keyword>
<dbReference type="FunFam" id="3.30.160.60:FF:000100">
    <property type="entry name" value="Zinc finger 45-like"/>
    <property type="match status" value="1"/>
</dbReference>
<dbReference type="InterPro" id="IPR013087">
    <property type="entry name" value="Znf_C2H2_type"/>
</dbReference>
<dbReference type="RefSeq" id="XP_027272726.1">
    <property type="nucleotide sequence ID" value="XM_027416925.2"/>
</dbReference>
<dbReference type="GeneID" id="100772364"/>
<dbReference type="KEGG" id="cge:100772364"/>
<evidence type="ECO:0000256" key="6">
    <source>
        <dbReference type="ARBA" id="ARBA00023015"/>
    </source>
</evidence>
<evidence type="ECO:0000313" key="13">
    <source>
        <dbReference type="Proteomes" id="UP000030759"/>
    </source>
</evidence>
<evidence type="ECO:0000256" key="2">
    <source>
        <dbReference type="ARBA" id="ARBA00022723"/>
    </source>
</evidence>
<evidence type="ECO:0000313" key="12">
    <source>
        <dbReference type="EMBL" id="ERE74160.1"/>
    </source>
</evidence>
<dbReference type="OrthoDB" id="9451254at2759"/>